<dbReference type="AlphaFoldDB" id="A0A915Q035"/>
<keyword evidence="1" id="KW-1185">Reference proteome</keyword>
<sequence>MKVIEDGRKRSRTLHSNWEVQWIADKIEQKSGPAMIKKIGDSVRDDILNKKVIQELLDENTDPAARISQVIGNTETPG</sequence>
<accession>A0A915Q035</accession>
<evidence type="ECO:0000313" key="2">
    <source>
        <dbReference type="WBParaSite" id="sdigi.contig51.g3008.t1"/>
    </source>
</evidence>
<dbReference type="WBParaSite" id="sdigi.contig51.g3008.t1">
    <property type="protein sequence ID" value="sdigi.contig51.g3008.t1"/>
    <property type="gene ID" value="sdigi.contig51.g3008"/>
</dbReference>
<evidence type="ECO:0000313" key="1">
    <source>
        <dbReference type="Proteomes" id="UP000887581"/>
    </source>
</evidence>
<protein>
    <submittedName>
        <fullName evidence="2">Uncharacterized protein</fullName>
    </submittedName>
</protein>
<reference evidence="2" key="1">
    <citation type="submission" date="2022-11" db="UniProtKB">
        <authorList>
            <consortium name="WormBaseParasite"/>
        </authorList>
    </citation>
    <scope>IDENTIFICATION</scope>
</reference>
<organism evidence="1 2">
    <name type="scientific">Setaria digitata</name>
    <dbReference type="NCBI Taxonomy" id="48799"/>
    <lineage>
        <taxon>Eukaryota</taxon>
        <taxon>Metazoa</taxon>
        <taxon>Ecdysozoa</taxon>
        <taxon>Nematoda</taxon>
        <taxon>Chromadorea</taxon>
        <taxon>Rhabditida</taxon>
        <taxon>Spirurina</taxon>
        <taxon>Spiruromorpha</taxon>
        <taxon>Filarioidea</taxon>
        <taxon>Setariidae</taxon>
        <taxon>Setaria</taxon>
    </lineage>
</organism>
<name>A0A915Q035_9BILA</name>
<proteinExistence type="predicted"/>
<dbReference type="Proteomes" id="UP000887581">
    <property type="component" value="Unplaced"/>
</dbReference>